<keyword evidence="6 13" id="KW-0479">Metal-binding</keyword>
<dbReference type="Proteomes" id="UP000646365">
    <property type="component" value="Unassembled WGS sequence"/>
</dbReference>
<dbReference type="Pfam" id="PF00383">
    <property type="entry name" value="dCMP_cyt_deam_1"/>
    <property type="match status" value="1"/>
</dbReference>
<comment type="catalytic activity">
    <reaction evidence="11 14">
        <text>cytidine + H2O + H(+) = uridine + NH4(+)</text>
        <dbReference type="Rhea" id="RHEA:16069"/>
        <dbReference type="ChEBI" id="CHEBI:15377"/>
        <dbReference type="ChEBI" id="CHEBI:15378"/>
        <dbReference type="ChEBI" id="CHEBI:16704"/>
        <dbReference type="ChEBI" id="CHEBI:17562"/>
        <dbReference type="ChEBI" id="CHEBI:28938"/>
        <dbReference type="EC" id="3.5.4.5"/>
    </reaction>
</comment>
<evidence type="ECO:0000313" key="16">
    <source>
        <dbReference type="EMBL" id="GGF21695.1"/>
    </source>
</evidence>
<dbReference type="NCBIfam" id="NF004064">
    <property type="entry name" value="PRK05578.1"/>
    <property type="match status" value="1"/>
</dbReference>
<evidence type="ECO:0000256" key="4">
    <source>
        <dbReference type="ARBA" id="ARBA00012783"/>
    </source>
</evidence>
<protein>
    <recommendedName>
        <fullName evidence="5 14">Cytidine deaminase</fullName>
        <ecNumber evidence="4 14">3.5.4.5</ecNumber>
    </recommendedName>
    <alternativeName>
        <fullName evidence="9 14">Cytidine aminohydrolase</fullName>
    </alternativeName>
</protein>
<evidence type="ECO:0000256" key="7">
    <source>
        <dbReference type="ARBA" id="ARBA00022801"/>
    </source>
</evidence>
<dbReference type="Gene3D" id="3.40.140.10">
    <property type="entry name" value="Cytidine Deaminase, domain 2"/>
    <property type="match status" value="1"/>
</dbReference>
<feature type="active site" description="Proton donor" evidence="12">
    <location>
        <position position="55"/>
    </location>
</feature>
<proteinExistence type="inferred from homology"/>
<dbReference type="NCBIfam" id="TIGR01354">
    <property type="entry name" value="cyt_deam_tetra"/>
    <property type="match status" value="1"/>
</dbReference>
<evidence type="ECO:0000256" key="12">
    <source>
        <dbReference type="PIRSR" id="PIRSR606262-1"/>
    </source>
</evidence>
<comment type="catalytic activity">
    <reaction evidence="10 14">
        <text>2'-deoxycytidine + H2O + H(+) = 2'-deoxyuridine + NH4(+)</text>
        <dbReference type="Rhea" id="RHEA:13433"/>
        <dbReference type="ChEBI" id="CHEBI:15377"/>
        <dbReference type="ChEBI" id="CHEBI:15378"/>
        <dbReference type="ChEBI" id="CHEBI:15698"/>
        <dbReference type="ChEBI" id="CHEBI:16450"/>
        <dbReference type="ChEBI" id="CHEBI:28938"/>
        <dbReference type="EC" id="3.5.4.5"/>
    </reaction>
</comment>
<keyword evidence="8 13" id="KW-0862">Zinc</keyword>
<evidence type="ECO:0000256" key="5">
    <source>
        <dbReference type="ARBA" id="ARBA00018266"/>
    </source>
</evidence>
<accession>A0A8J3E5G9</accession>
<dbReference type="EMBL" id="BMJQ01000007">
    <property type="protein sequence ID" value="GGF21695.1"/>
    <property type="molecule type" value="Genomic_DNA"/>
</dbReference>
<comment type="cofactor">
    <cofactor evidence="1 13 14">
        <name>Zn(2+)</name>
        <dbReference type="ChEBI" id="CHEBI:29105"/>
    </cofactor>
</comment>
<dbReference type="PROSITE" id="PS00903">
    <property type="entry name" value="CYT_DCMP_DEAMINASES_1"/>
    <property type="match status" value="1"/>
</dbReference>
<dbReference type="GO" id="GO:0042802">
    <property type="term" value="F:identical protein binding"/>
    <property type="evidence" value="ECO:0007669"/>
    <property type="project" value="UniProtKB-ARBA"/>
</dbReference>
<dbReference type="SUPFAM" id="SSF53927">
    <property type="entry name" value="Cytidine deaminase-like"/>
    <property type="match status" value="1"/>
</dbReference>
<feature type="binding site" evidence="13">
    <location>
        <position position="86"/>
    </location>
    <ligand>
        <name>Zn(2+)</name>
        <dbReference type="ChEBI" id="CHEBI:29105"/>
        <note>catalytic</note>
    </ligand>
</feature>
<dbReference type="GO" id="GO:0008270">
    <property type="term" value="F:zinc ion binding"/>
    <property type="evidence" value="ECO:0007669"/>
    <property type="project" value="UniProtKB-UniRule"/>
</dbReference>
<feature type="binding site" evidence="13">
    <location>
        <position position="89"/>
    </location>
    <ligand>
        <name>Zn(2+)</name>
        <dbReference type="ChEBI" id="CHEBI:29105"/>
        <note>catalytic</note>
    </ligand>
</feature>
<feature type="binding site" evidence="13">
    <location>
        <position position="53"/>
    </location>
    <ligand>
        <name>Zn(2+)</name>
        <dbReference type="ChEBI" id="CHEBI:29105"/>
        <note>catalytic</note>
    </ligand>
</feature>
<dbReference type="PANTHER" id="PTHR11644">
    <property type="entry name" value="CYTIDINE DEAMINASE"/>
    <property type="match status" value="1"/>
</dbReference>
<dbReference type="FunFam" id="3.40.140.10:FF:000008">
    <property type="entry name" value="Cytidine deaminase"/>
    <property type="match status" value="1"/>
</dbReference>
<comment type="similarity">
    <text evidence="3 14">Belongs to the cytidine and deoxycytidylate deaminase family.</text>
</comment>
<keyword evidence="17" id="KW-1185">Reference proteome</keyword>
<evidence type="ECO:0000256" key="8">
    <source>
        <dbReference type="ARBA" id="ARBA00022833"/>
    </source>
</evidence>
<dbReference type="PANTHER" id="PTHR11644:SF2">
    <property type="entry name" value="CYTIDINE DEAMINASE"/>
    <property type="match status" value="1"/>
</dbReference>
<dbReference type="CDD" id="cd01283">
    <property type="entry name" value="cytidine_deaminase"/>
    <property type="match status" value="1"/>
</dbReference>
<feature type="domain" description="CMP/dCMP-type deaminase" evidence="15">
    <location>
        <begin position="1"/>
        <end position="128"/>
    </location>
</feature>
<evidence type="ECO:0000256" key="13">
    <source>
        <dbReference type="PIRSR" id="PIRSR606262-3"/>
    </source>
</evidence>
<evidence type="ECO:0000256" key="14">
    <source>
        <dbReference type="RuleBase" id="RU364006"/>
    </source>
</evidence>
<evidence type="ECO:0000256" key="6">
    <source>
        <dbReference type="ARBA" id="ARBA00022723"/>
    </source>
</evidence>
<reference evidence="16" key="1">
    <citation type="journal article" date="2014" name="Int. J. Syst. Evol. Microbiol.">
        <title>Complete genome sequence of Corynebacterium casei LMG S-19264T (=DSM 44701T), isolated from a smear-ripened cheese.</title>
        <authorList>
            <consortium name="US DOE Joint Genome Institute (JGI-PGF)"/>
            <person name="Walter F."/>
            <person name="Albersmeier A."/>
            <person name="Kalinowski J."/>
            <person name="Ruckert C."/>
        </authorList>
    </citation>
    <scope>NUCLEOTIDE SEQUENCE</scope>
    <source>
        <strain evidence="16">CGMCC 1.15725</strain>
    </source>
</reference>
<comment type="caution">
    <text evidence="16">The sequence shown here is derived from an EMBL/GenBank/DDBJ whole genome shotgun (WGS) entry which is preliminary data.</text>
</comment>
<comment type="function">
    <text evidence="2 14">This enzyme scavenges exogenous and endogenous cytidine and 2'-deoxycytidine for UMP synthesis.</text>
</comment>
<dbReference type="InterPro" id="IPR006262">
    <property type="entry name" value="Cyt_deam_tetra"/>
</dbReference>
<gene>
    <name evidence="16" type="primary">cdd</name>
    <name evidence="16" type="ORF">GCM10011611_29710</name>
</gene>
<dbReference type="GO" id="GO:0005829">
    <property type="term" value="C:cytosol"/>
    <property type="evidence" value="ECO:0007669"/>
    <property type="project" value="TreeGrafter"/>
</dbReference>
<evidence type="ECO:0000256" key="10">
    <source>
        <dbReference type="ARBA" id="ARBA00049252"/>
    </source>
</evidence>
<dbReference type="InterPro" id="IPR050202">
    <property type="entry name" value="Cyt/Deoxycyt_deaminase"/>
</dbReference>
<dbReference type="InterPro" id="IPR016193">
    <property type="entry name" value="Cytidine_deaminase-like"/>
</dbReference>
<dbReference type="PROSITE" id="PS51747">
    <property type="entry name" value="CYT_DCMP_DEAMINASES_2"/>
    <property type="match status" value="1"/>
</dbReference>
<evidence type="ECO:0000259" key="15">
    <source>
        <dbReference type="PROSITE" id="PS51747"/>
    </source>
</evidence>
<evidence type="ECO:0000313" key="17">
    <source>
        <dbReference type="Proteomes" id="UP000646365"/>
    </source>
</evidence>
<dbReference type="InterPro" id="IPR002125">
    <property type="entry name" value="CMP_dCMP_dom"/>
</dbReference>
<keyword evidence="7 14" id="KW-0378">Hydrolase</keyword>
<sequence length="136" mass="13860">MATQDLLQAALTAQARAHAPYSGFKVGAALRAADGTIHAGCNVENAAFPQGQCAEATAIGVMVAAGGTAITEILVVADGPETVTPCGGCRQRLVEFADPATPVHLAGPEGVRATVSLGELLPRAFGWRQVKPESKP</sequence>
<evidence type="ECO:0000256" key="9">
    <source>
        <dbReference type="ARBA" id="ARBA00032005"/>
    </source>
</evidence>
<dbReference type="GO" id="GO:0072527">
    <property type="term" value="P:pyrimidine-containing compound metabolic process"/>
    <property type="evidence" value="ECO:0007669"/>
    <property type="project" value="UniProtKB-ARBA"/>
</dbReference>
<dbReference type="GO" id="GO:0055086">
    <property type="term" value="P:nucleobase-containing small molecule metabolic process"/>
    <property type="evidence" value="ECO:0007669"/>
    <property type="project" value="UniProtKB-ARBA"/>
</dbReference>
<organism evidence="16 17">
    <name type="scientific">Aliidongia dinghuensis</name>
    <dbReference type="NCBI Taxonomy" id="1867774"/>
    <lineage>
        <taxon>Bacteria</taxon>
        <taxon>Pseudomonadati</taxon>
        <taxon>Pseudomonadota</taxon>
        <taxon>Alphaproteobacteria</taxon>
        <taxon>Rhodospirillales</taxon>
        <taxon>Dongiaceae</taxon>
        <taxon>Aliidongia</taxon>
    </lineage>
</organism>
<dbReference type="AlphaFoldDB" id="A0A8J3E5G9"/>
<evidence type="ECO:0000256" key="3">
    <source>
        <dbReference type="ARBA" id="ARBA00006576"/>
    </source>
</evidence>
<name>A0A8J3E5G9_9PROT</name>
<dbReference type="EC" id="3.5.4.5" evidence="4 14"/>
<dbReference type="InterPro" id="IPR016192">
    <property type="entry name" value="APOBEC/CMP_deaminase_Zn-bd"/>
</dbReference>
<evidence type="ECO:0000256" key="2">
    <source>
        <dbReference type="ARBA" id="ARBA00003949"/>
    </source>
</evidence>
<evidence type="ECO:0000256" key="1">
    <source>
        <dbReference type="ARBA" id="ARBA00001947"/>
    </source>
</evidence>
<dbReference type="GO" id="GO:0004126">
    <property type="term" value="F:cytidine deaminase activity"/>
    <property type="evidence" value="ECO:0007669"/>
    <property type="project" value="UniProtKB-UniRule"/>
</dbReference>
<reference evidence="16" key="2">
    <citation type="submission" date="2020-09" db="EMBL/GenBank/DDBJ databases">
        <authorList>
            <person name="Sun Q."/>
            <person name="Zhou Y."/>
        </authorList>
    </citation>
    <scope>NUCLEOTIDE SEQUENCE</scope>
    <source>
        <strain evidence="16">CGMCC 1.15725</strain>
    </source>
</reference>
<evidence type="ECO:0000256" key="11">
    <source>
        <dbReference type="ARBA" id="ARBA00049558"/>
    </source>
</evidence>